<dbReference type="GO" id="GO:0019941">
    <property type="term" value="P:modification-dependent protein catabolic process"/>
    <property type="evidence" value="ECO:0007669"/>
    <property type="project" value="InterPro"/>
</dbReference>
<dbReference type="GO" id="GO:0008233">
    <property type="term" value="F:peptidase activity"/>
    <property type="evidence" value="ECO:0007669"/>
    <property type="project" value="InterPro"/>
</dbReference>
<organism evidence="4 5">
    <name type="scientific">Kocuria marina</name>
    <dbReference type="NCBI Taxonomy" id="223184"/>
    <lineage>
        <taxon>Bacteria</taxon>
        <taxon>Bacillati</taxon>
        <taxon>Actinomycetota</taxon>
        <taxon>Actinomycetes</taxon>
        <taxon>Micrococcales</taxon>
        <taxon>Micrococcaceae</taxon>
        <taxon>Kocuria</taxon>
    </lineage>
</organism>
<evidence type="ECO:0000256" key="3">
    <source>
        <dbReference type="SAM" id="MobiDB-lite"/>
    </source>
</evidence>
<accession>A0A0B0DBV2</accession>
<dbReference type="AlphaFoldDB" id="A0A0B0DBV2"/>
<evidence type="ECO:0000256" key="2">
    <source>
        <dbReference type="PIRSR" id="PIRSR018077-1"/>
    </source>
</evidence>
<dbReference type="Proteomes" id="UP000030664">
    <property type="component" value="Unassembled WGS sequence"/>
</dbReference>
<dbReference type="GO" id="GO:0016811">
    <property type="term" value="F:hydrolase activity, acting on carbon-nitrogen (but not peptide) bonds, in linear amides"/>
    <property type="evidence" value="ECO:0007669"/>
    <property type="project" value="InterPro"/>
</dbReference>
<proteinExistence type="inferred from homology"/>
<dbReference type="EMBL" id="JROM01000016">
    <property type="protein sequence ID" value="KHE74883.1"/>
    <property type="molecule type" value="Genomic_DNA"/>
</dbReference>
<dbReference type="PANTHER" id="PTHR42307:SF2">
    <property type="entry name" value="PUP DEAMIDASE_DEPUPYLASE"/>
    <property type="match status" value="1"/>
</dbReference>
<evidence type="ECO:0000256" key="1">
    <source>
        <dbReference type="ARBA" id="ARBA00009114"/>
    </source>
</evidence>
<gene>
    <name evidence="4" type="ORF">AS25_03500</name>
</gene>
<dbReference type="Pfam" id="PF03136">
    <property type="entry name" value="Pup_ligase"/>
    <property type="match status" value="1"/>
</dbReference>
<protein>
    <submittedName>
        <fullName evidence="4">Pup deamidase/depupylase</fullName>
    </submittedName>
</protein>
<dbReference type="STRING" id="223184.AS25_03500"/>
<comment type="similarity">
    <text evidence="1">Belongs to the Pup ligase/Pup deamidase family. Pup deamidase subfamily.</text>
</comment>
<dbReference type="GO" id="GO:0070490">
    <property type="term" value="P:protein pupylation"/>
    <property type="evidence" value="ECO:0007669"/>
    <property type="project" value="TreeGrafter"/>
</dbReference>
<dbReference type="NCBIfam" id="TIGR03688">
    <property type="entry name" value="depupylase_Dop"/>
    <property type="match status" value="1"/>
</dbReference>
<comment type="caution">
    <text evidence="4">The sequence shown here is derived from an EMBL/GenBank/DDBJ whole genome shotgun (WGS) entry which is preliminary data.</text>
</comment>
<evidence type="ECO:0000313" key="5">
    <source>
        <dbReference type="Proteomes" id="UP000030664"/>
    </source>
</evidence>
<dbReference type="GO" id="GO:0005524">
    <property type="term" value="F:ATP binding"/>
    <property type="evidence" value="ECO:0007669"/>
    <property type="project" value="TreeGrafter"/>
</dbReference>
<dbReference type="GO" id="GO:0010498">
    <property type="term" value="P:proteasomal protein catabolic process"/>
    <property type="evidence" value="ECO:0007669"/>
    <property type="project" value="InterPro"/>
</dbReference>
<dbReference type="InterPro" id="IPR022366">
    <property type="entry name" value="Pup_deamidase"/>
</dbReference>
<feature type="region of interest" description="Disordered" evidence="3">
    <location>
        <begin position="48"/>
        <end position="85"/>
    </location>
</feature>
<name>A0A0B0DBV2_9MICC</name>
<dbReference type="eggNOG" id="COG4122">
    <property type="taxonomic scope" value="Bacteria"/>
</dbReference>
<dbReference type="PANTHER" id="PTHR42307">
    <property type="entry name" value="PUP DEAMIDASE/DEPUPYLASE"/>
    <property type="match status" value="1"/>
</dbReference>
<dbReference type="InterPro" id="IPR004347">
    <property type="entry name" value="Pup_ligase/deamidase"/>
</dbReference>
<feature type="active site" description="Proton acceptor" evidence="2">
    <location>
        <position position="156"/>
    </location>
</feature>
<evidence type="ECO:0000313" key="4">
    <source>
        <dbReference type="EMBL" id="KHE74883.1"/>
    </source>
</evidence>
<sequence>MTVRRIMGSETEFGVLAQGEPGANPTVLSTRVVTGYAAWVARQLREQESAHGQRSVGSAGPAPSADDDAARSGSADVPLGTGWDYGSEAPLEDARGFTVAREDAHPSQLTDEAPVLTAEEIAAEAISESAMYTEDLDWRRVIMNTVIPNGARVYVDHSHPEYSSPEVTTPLDALTWDAAGDVVAARSVEYLAEVSAGTDAAPVNLYKNNTDNKSVSYGAHENYTVDRAVPFERITAALLPFFASRQIMCGAGRVGLGVDGSRPGFQLSQRADFFERTVGLETTIHRPIVNTRDEPHADDTRYRRLHVIIGDANLSHVATLLKFGTTSLVLNLVEHDRAPRLVLEDPVAALQAISHDPTLRTTVALADGRELTAVELQREYYRAALALETELAPDGLDADTAHVLGTWDEVLTDLAEDPARLSDRLDWAAKYALLTAYRRRDGLEWDDPRLVAIDLQYADVRPDKGLYHKLAAAGRMRTLVDHDRITAAADHPPVDTRAYFRGTAVSRYPRDMAAVGWDTLTVTFPGIRRGARVRMPEPHDLTRDTCEDWFDAPDVETWIERVAANRPALVTGSDID</sequence>
<reference evidence="4 5" key="1">
    <citation type="submission" date="2014-09" db="EMBL/GenBank/DDBJ databases">
        <title>High-quality draft genome sequence of Kocuria marina SO9-6, an actinobacterium isolated from a copper mine.</title>
        <authorList>
            <person name="Castro D.B."/>
            <person name="Pereira L.B."/>
            <person name="Silva M.V."/>
            <person name="Silva B.P."/>
            <person name="Zanardi B.R."/>
            <person name="Carlos C."/>
            <person name="Belgini D.R."/>
            <person name="Limache E.G."/>
            <person name="Lacerda G.V."/>
            <person name="Nery M.B."/>
            <person name="Gomes M.B."/>
            <person name="Souza S."/>
            <person name="Silva T.M."/>
            <person name="Rodrigues V.D."/>
            <person name="Paulino L.C."/>
            <person name="Vicentini R."/>
            <person name="Ferraz L.F."/>
            <person name="Ottoboni L.M."/>
        </authorList>
    </citation>
    <scope>NUCLEOTIDE SEQUENCE [LARGE SCALE GENOMIC DNA]</scope>
    <source>
        <strain evidence="4 5">SO9-6</strain>
    </source>
</reference>
<dbReference type="PIRSF" id="PIRSF018077">
    <property type="entry name" value="UCP018077"/>
    <property type="match status" value="1"/>
</dbReference>